<feature type="binding site" evidence="11">
    <location>
        <position position="123"/>
    </location>
    <ligand>
        <name>(6S)-5,6,7,8-tetrahydrofolate</name>
        <dbReference type="ChEBI" id="CHEBI:57453"/>
    </ligand>
</feature>
<evidence type="ECO:0000256" key="1">
    <source>
        <dbReference type="ARBA" id="ARBA00001528"/>
    </source>
</evidence>
<dbReference type="GO" id="GO:0004372">
    <property type="term" value="F:glycine hydroxymethyltransferase activity"/>
    <property type="evidence" value="ECO:0007669"/>
    <property type="project" value="UniProtKB-UniRule"/>
</dbReference>
<keyword evidence="10 11" id="KW-0663">Pyridoxal phosphate</keyword>
<dbReference type="UniPathway" id="UPA00193"/>
<dbReference type="UniPathway" id="UPA00288">
    <property type="reaction ID" value="UER01023"/>
</dbReference>
<comment type="subunit">
    <text evidence="5 11">Homodimer.</text>
</comment>
<dbReference type="EC" id="2.1.2.1" evidence="11"/>
<sequence>MRGSDFESSISRVDEALYGLMRREQARQRHGLEMIASENFVPRAILEAQGSVLTNKYAEGYPHKKYYGGCEFVEEIEDLAIRRACELFGAEHANVQPHSGTTANMAVYFTVMKPQDTMLAMKLDQGGRLSHGHPLNFTGLIYNVVGYGVRRDTETIDYDEVMKLALEHRPKVIVAGASAYPRFIDFKAFREIADRVGAVLMVDMAHIAGLVAGGVHPNPVPHSDFVTTTTHKTLRGPRGAMVLCKSQYAKDLDRTVFPGVQGGPLVHVIAGKAACFHLAMRDDFKEYAAAVVKNAKVLAEALMERGFRLVSGGTDNHMVLVDLRSKGITGKEAEVLLDRVGIACNKNMIPFDPEKPMVTSGIRLGTAALTTRGLGEEEMRAIGEIIDLAIANRSDQAALEGLARRVEELSGRFPLYASMDEPWVESSPKE</sequence>
<dbReference type="InterPro" id="IPR015424">
    <property type="entry name" value="PyrdxlP-dep_Trfase"/>
</dbReference>
<dbReference type="GO" id="GO:0008168">
    <property type="term" value="F:methyltransferase activity"/>
    <property type="evidence" value="ECO:0007669"/>
    <property type="project" value="UniProtKB-KW"/>
</dbReference>
<dbReference type="eggNOG" id="COG0112">
    <property type="taxonomic scope" value="Bacteria"/>
</dbReference>
<dbReference type="InterPro" id="IPR015422">
    <property type="entry name" value="PyrdxlP-dep_Trfase_small"/>
</dbReference>
<accession>H0UPJ0</accession>
<keyword evidence="9 11" id="KW-0808">Transferase</keyword>
<keyword evidence="15" id="KW-1185">Reference proteome</keyword>
<dbReference type="GO" id="GO:0035999">
    <property type="term" value="P:tetrahydrofolate interconversion"/>
    <property type="evidence" value="ECO:0007669"/>
    <property type="project" value="UniProtKB-UniRule"/>
</dbReference>
<dbReference type="InterPro" id="IPR015421">
    <property type="entry name" value="PyrdxlP-dep_Trfase_major"/>
</dbReference>
<evidence type="ECO:0000256" key="8">
    <source>
        <dbReference type="ARBA" id="ARBA00022605"/>
    </source>
</evidence>
<dbReference type="HAMAP" id="MF_00051">
    <property type="entry name" value="SHMT"/>
    <property type="match status" value="1"/>
</dbReference>
<comment type="similarity">
    <text evidence="4 11">Belongs to the SHMT family.</text>
</comment>
<dbReference type="Gene3D" id="3.90.1150.10">
    <property type="entry name" value="Aspartate Aminotransferase, domain 1"/>
    <property type="match status" value="1"/>
</dbReference>
<dbReference type="FunFam" id="3.90.1150.10:FF:000003">
    <property type="entry name" value="Serine hydroxymethyltransferase"/>
    <property type="match status" value="1"/>
</dbReference>
<evidence type="ECO:0000256" key="9">
    <source>
        <dbReference type="ARBA" id="ARBA00022679"/>
    </source>
</evidence>
<evidence type="ECO:0000256" key="12">
    <source>
        <dbReference type="PIRSR" id="PIRSR000412-50"/>
    </source>
</evidence>
<comment type="subcellular location">
    <subcellularLocation>
        <location evidence="3 11">Cytoplasm</location>
    </subcellularLocation>
</comment>
<keyword evidence="14" id="KW-0489">Methyltransferase</keyword>
<evidence type="ECO:0000256" key="11">
    <source>
        <dbReference type="HAMAP-Rule" id="MF_00051"/>
    </source>
</evidence>
<evidence type="ECO:0000256" key="3">
    <source>
        <dbReference type="ARBA" id="ARBA00004496"/>
    </source>
</evidence>
<dbReference type="InterPro" id="IPR049943">
    <property type="entry name" value="Ser_HO-MeTrfase-like"/>
</dbReference>
<evidence type="ECO:0000259" key="13">
    <source>
        <dbReference type="Pfam" id="PF00464"/>
    </source>
</evidence>
<evidence type="ECO:0000313" key="15">
    <source>
        <dbReference type="Proteomes" id="UP000005730"/>
    </source>
</evidence>
<dbReference type="AlphaFoldDB" id="H0UPJ0"/>
<keyword evidence="8 11" id="KW-0028">Amino-acid biosynthesis</keyword>
<evidence type="ECO:0000256" key="5">
    <source>
        <dbReference type="ARBA" id="ARBA00011738"/>
    </source>
</evidence>
<dbReference type="InterPro" id="IPR019798">
    <property type="entry name" value="Ser_HO-MeTrfase_PLP_BS"/>
</dbReference>
<evidence type="ECO:0000256" key="6">
    <source>
        <dbReference type="ARBA" id="ARBA00022490"/>
    </source>
</evidence>
<protein>
    <recommendedName>
        <fullName evidence="11">Serine hydroxymethyltransferase</fullName>
        <shortName evidence="11">SHMT</shortName>
        <shortName evidence="11">Serine methylase</shortName>
        <ecNumber evidence="11">2.1.2.1</ecNumber>
    </recommendedName>
</protein>
<dbReference type="STRING" id="926567.TheveDRAFT_0369"/>
<dbReference type="PIRSF" id="PIRSF000412">
    <property type="entry name" value="SHMT"/>
    <property type="match status" value="1"/>
</dbReference>
<dbReference type="PANTHER" id="PTHR11680">
    <property type="entry name" value="SERINE HYDROXYMETHYLTRANSFERASE"/>
    <property type="match status" value="1"/>
</dbReference>
<dbReference type="GO" id="GO:0005829">
    <property type="term" value="C:cytosol"/>
    <property type="evidence" value="ECO:0007669"/>
    <property type="project" value="TreeGrafter"/>
</dbReference>
<keyword evidence="6 11" id="KW-0963">Cytoplasm</keyword>
<dbReference type="InterPro" id="IPR001085">
    <property type="entry name" value="Ser_HO-MeTrfase"/>
</dbReference>
<dbReference type="Gene3D" id="3.40.640.10">
    <property type="entry name" value="Type I PLP-dependent aspartate aminotransferase-like (Major domain)"/>
    <property type="match status" value="1"/>
</dbReference>
<dbReference type="CDD" id="cd00378">
    <property type="entry name" value="SHMT"/>
    <property type="match status" value="1"/>
</dbReference>
<dbReference type="InterPro" id="IPR039429">
    <property type="entry name" value="SHMT-like_dom"/>
</dbReference>
<evidence type="ECO:0000313" key="14">
    <source>
        <dbReference type="EMBL" id="EHM09537.1"/>
    </source>
</evidence>
<dbReference type="FunFam" id="3.40.640.10:FF:000001">
    <property type="entry name" value="Serine hydroxymethyltransferase"/>
    <property type="match status" value="1"/>
</dbReference>
<evidence type="ECO:0000256" key="2">
    <source>
        <dbReference type="ARBA" id="ARBA00001933"/>
    </source>
</evidence>
<dbReference type="GO" id="GO:0019264">
    <property type="term" value="P:glycine biosynthetic process from serine"/>
    <property type="evidence" value="ECO:0007669"/>
    <property type="project" value="UniProtKB-UniRule"/>
</dbReference>
<comment type="pathway">
    <text evidence="11">One-carbon metabolism; tetrahydrofolate interconversion.</text>
</comment>
<evidence type="ECO:0000256" key="10">
    <source>
        <dbReference type="ARBA" id="ARBA00022898"/>
    </source>
</evidence>
<organism evidence="14 15">
    <name type="scientific">Thermanaerovibrio velox DSM 12556</name>
    <dbReference type="NCBI Taxonomy" id="926567"/>
    <lineage>
        <taxon>Bacteria</taxon>
        <taxon>Thermotogati</taxon>
        <taxon>Synergistota</taxon>
        <taxon>Synergistia</taxon>
        <taxon>Synergistales</taxon>
        <taxon>Synergistaceae</taxon>
        <taxon>Thermanaerovibrio</taxon>
    </lineage>
</organism>
<gene>
    <name evidence="11" type="primary">glyA</name>
    <name evidence="14" type="ORF">TheveDRAFT_0369</name>
</gene>
<proteinExistence type="inferred from homology"/>
<dbReference type="PROSITE" id="PS00096">
    <property type="entry name" value="SHMT"/>
    <property type="match status" value="1"/>
</dbReference>
<dbReference type="GO" id="GO:0030170">
    <property type="term" value="F:pyridoxal phosphate binding"/>
    <property type="evidence" value="ECO:0007669"/>
    <property type="project" value="UniProtKB-UniRule"/>
</dbReference>
<dbReference type="HOGENOM" id="CLU_022477_1_1_0"/>
<evidence type="ECO:0000256" key="7">
    <source>
        <dbReference type="ARBA" id="ARBA00022563"/>
    </source>
</evidence>
<name>H0UPJ0_9BACT</name>
<dbReference type="NCBIfam" id="NF000586">
    <property type="entry name" value="PRK00011.1"/>
    <property type="match status" value="1"/>
</dbReference>
<dbReference type="Proteomes" id="UP000005730">
    <property type="component" value="Chromosome"/>
</dbReference>
<dbReference type="EMBL" id="CM001377">
    <property type="protein sequence ID" value="EHM09537.1"/>
    <property type="molecule type" value="Genomic_DNA"/>
</dbReference>
<dbReference type="SUPFAM" id="SSF53383">
    <property type="entry name" value="PLP-dependent transferases"/>
    <property type="match status" value="1"/>
</dbReference>
<comment type="catalytic activity">
    <reaction evidence="1 11">
        <text>(6R)-5,10-methylene-5,6,7,8-tetrahydrofolate + glycine + H2O = (6S)-5,6,7,8-tetrahydrofolate + L-serine</text>
        <dbReference type="Rhea" id="RHEA:15481"/>
        <dbReference type="ChEBI" id="CHEBI:15377"/>
        <dbReference type="ChEBI" id="CHEBI:15636"/>
        <dbReference type="ChEBI" id="CHEBI:33384"/>
        <dbReference type="ChEBI" id="CHEBI:57305"/>
        <dbReference type="ChEBI" id="CHEBI:57453"/>
        <dbReference type="EC" id="2.1.2.1"/>
    </reaction>
</comment>
<comment type="pathway">
    <text evidence="11">Amino-acid biosynthesis; glycine biosynthesis; glycine from L-serine: step 1/1.</text>
</comment>
<keyword evidence="7 11" id="KW-0554">One-carbon metabolism</keyword>
<feature type="modified residue" description="N6-(pyridoxal phosphate)lysine" evidence="11 12">
    <location>
        <position position="232"/>
    </location>
</feature>
<comment type="cofactor">
    <cofactor evidence="2 11 12">
        <name>pyridoxal 5'-phosphate</name>
        <dbReference type="ChEBI" id="CHEBI:597326"/>
    </cofactor>
</comment>
<feature type="site" description="Plays an important role in substrate specificity" evidence="11">
    <location>
        <position position="231"/>
    </location>
</feature>
<reference evidence="14 15" key="1">
    <citation type="submission" date="2011-10" db="EMBL/GenBank/DDBJ databases">
        <title>The Noncontiguous Finished genome of Thermanaerovibrio velox DSM 12556.</title>
        <authorList>
            <consortium name="US DOE Joint Genome Institute (JGI-PGF)"/>
            <person name="Lucas S."/>
            <person name="Copeland A."/>
            <person name="Lapidus A."/>
            <person name="Glavina del Rio T."/>
            <person name="Dalin E."/>
            <person name="Tice H."/>
            <person name="Bruce D."/>
            <person name="Goodwin L."/>
            <person name="Pitluck S."/>
            <person name="Peters L."/>
            <person name="Mikhailova N."/>
            <person name="Teshima H."/>
            <person name="Kyrpides N."/>
            <person name="Mavromatis K."/>
            <person name="Ivanova N."/>
            <person name="Markowitz V."/>
            <person name="Cheng J.-F."/>
            <person name="Hugenholtz P."/>
            <person name="Woyke T."/>
            <person name="Wu D."/>
            <person name="Spring S."/>
            <person name="Brambilla E.-M."/>
            <person name="Klenk H.-P."/>
            <person name="Eisen J.A."/>
        </authorList>
    </citation>
    <scope>NUCLEOTIDE SEQUENCE [LARGE SCALE GENOMIC DNA]</scope>
    <source>
        <strain evidence="14 15">DSM 12556</strain>
    </source>
</reference>
<dbReference type="PANTHER" id="PTHR11680:SF35">
    <property type="entry name" value="SERINE HYDROXYMETHYLTRANSFERASE 1"/>
    <property type="match status" value="1"/>
</dbReference>
<comment type="caution">
    <text evidence="11">Lacks conserved residue(s) required for the propagation of feature annotation.</text>
</comment>
<evidence type="ECO:0000256" key="4">
    <source>
        <dbReference type="ARBA" id="ARBA00006376"/>
    </source>
</evidence>
<comment type="function">
    <text evidence="11">Catalyzes the reversible interconversion of serine and glycine with tetrahydrofolate (THF) serving as the one-carbon carrier. This reaction serves as the major source of one-carbon groups required for the biosynthesis of purines, thymidylate, methionine, and other important biomolecules. Also exhibits THF-independent aldolase activity toward beta-hydroxyamino acids, producing glycine and aldehydes, via a retro-aldol mechanism.</text>
</comment>
<feature type="domain" description="Serine hydroxymethyltransferase-like" evidence="13">
    <location>
        <begin position="11"/>
        <end position="386"/>
    </location>
</feature>
<dbReference type="GO" id="GO:0032259">
    <property type="term" value="P:methylation"/>
    <property type="evidence" value="ECO:0007669"/>
    <property type="project" value="UniProtKB-KW"/>
</dbReference>
<dbReference type="Pfam" id="PF00464">
    <property type="entry name" value="SHMT"/>
    <property type="match status" value="1"/>
</dbReference>